<protein>
    <submittedName>
        <fullName evidence="2">Uncharacterized protein</fullName>
    </submittedName>
</protein>
<dbReference type="VEuPathDB" id="FungiDB:ACJ73_02200"/>
<reference evidence="2 3" key="1">
    <citation type="submission" date="2015-08" db="EMBL/GenBank/DDBJ databases">
        <title>Emmonsia species relationships and genome sequence.</title>
        <authorList>
            <person name="Cuomo C.A."/>
            <person name="Schwartz I.S."/>
            <person name="Kenyon C."/>
            <person name="De Hoog G.S."/>
            <person name="Govender N.P."/>
            <person name="Botha A."/>
            <person name="Moreno L."/>
            <person name="De Vries M."/>
            <person name="Munoz J.F."/>
            <person name="Stielow J.B."/>
        </authorList>
    </citation>
    <scope>NUCLEOTIDE SEQUENCE [LARGE SCALE GENOMIC DNA]</scope>
    <source>
        <strain evidence="2 3">EI222</strain>
    </source>
</reference>
<dbReference type="AlphaFoldDB" id="A0A1J9R1Z7"/>
<keyword evidence="3" id="KW-1185">Reference proteome</keyword>
<proteinExistence type="predicted"/>
<gene>
    <name evidence="2" type="ORF">ACJ73_02200</name>
</gene>
<organism evidence="2 3">
    <name type="scientific">Blastomyces percursus</name>
    <dbReference type="NCBI Taxonomy" id="1658174"/>
    <lineage>
        <taxon>Eukaryota</taxon>
        <taxon>Fungi</taxon>
        <taxon>Dikarya</taxon>
        <taxon>Ascomycota</taxon>
        <taxon>Pezizomycotina</taxon>
        <taxon>Eurotiomycetes</taxon>
        <taxon>Eurotiomycetidae</taxon>
        <taxon>Onygenales</taxon>
        <taxon>Ajellomycetaceae</taxon>
        <taxon>Blastomyces</taxon>
    </lineage>
</organism>
<evidence type="ECO:0000313" key="2">
    <source>
        <dbReference type="EMBL" id="OJD26427.1"/>
    </source>
</evidence>
<feature type="region of interest" description="Disordered" evidence="1">
    <location>
        <begin position="1"/>
        <end position="32"/>
    </location>
</feature>
<evidence type="ECO:0000256" key="1">
    <source>
        <dbReference type="SAM" id="MobiDB-lite"/>
    </source>
</evidence>
<dbReference type="Proteomes" id="UP000242791">
    <property type="component" value="Unassembled WGS sequence"/>
</dbReference>
<sequence length="63" mass="7015">MADPRRDSQLMPPRPKPPRHDKSRPLDVGISDCTPLNSLDSVVVSSRAAVKHNQSSENAIFYE</sequence>
<comment type="caution">
    <text evidence="2">The sequence shown here is derived from an EMBL/GenBank/DDBJ whole genome shotgun (WGS) entry which is preliminary data.</text>
</comment>
<dbReference type="EMBL" id="LGTZ01000227">
    <property type="protein sequence ID" value="OJD26427.1"/>
    <property type="molecule type" value="Genomic_DNA"/>
</dbReference>
<name>A0A1J9R1Z7_9EURO</name>
<evidence type="ECO:0000313" key="3">
    <source>
        <dbReference type="Proteomes" id="UP000242791"/>
    </source>
</evidence>
<accession>A0A1J9R1Z7</accession>